<comment type="caution">
    <text evidence="1">The sequence shown here is derived from an EMBL/GenBank/DDBJ whole genome shotgun (WGS) entry which is preliminary data.</text>
</comment>
<evidence type="ECO:0000313" key="1">
    <source>
        <dbReference type="EMBL" id="TSE30826.1"/>
    </source>
</evidence>
<sequence>MNQDAHLRFVFLTGVSKFSKVSIFSGVNNLNDITRDARYSAIRRHTEADLDTVLALELEGLDREEIRRRYNGYGRLGERVDNPFDVLQLLLGRLFCT</sequence>
<dbReference type="OrthoDB" id="9157603at2"/>
<organism evidence="1 2">
    <name type="scientific">Tepidimonas taiwanensis</name>
    <dbReference type="NCBI Taxonomy" id="307486"/>
    <lineage>
        <taxon>Bacteria</taxon>
        <taxon>Pseudomonadati</taxon>
        <taxon>Pseudomonadota</taxon>
        <taxon>Betaproteobacteria</taxon>
        <taxon>Burkholderiales</taxon>
        <taxon>Tepidimonas</taxon>
    </lineage>
</organism>
<protein>
    <submittedName>
        <fullName evidence="1">Putative AAA-ATPase</fullName>
    </submittedName>
</protein>
<gene>
    <name evidence="1" type="ORF">Ttaiw_01758</name>
</gene>
<dbReference type="RefSeq" id="WP_143898020.1">
    <property type="nucleotide sequence ID" value="NZ_CP083911.1"/>
</dbReference>
<dbReference type="Proteomes" id="UP000317763">
    <property type="component" value="Unassembled WGS sequence"/>
</dbReference>
<reference evidence="1 2" key="1">
    <citation type="submission" date="2019-07" db="EMBL/GenBank/DDBJ databases">
        <title>Tepidimonas taiwanensis I1-1 draft genome.</title>
        <authorList>
            <person name="Da Costa M.S."/>
            <person name="Froufe H.J.C."/>
            <person name="Egas C."/>
            <person name="Albuquerque L."/>
        </authorList>
    </citation>
    <scope>NUCLEOTIDE SEQUENCE [LARGE SCALE GENOMIC DNA]</scope>
    <source>
        <strain evidence="1 2">I1-1</strain>
    </source>
</reference>
<evidence type="ECO:0000313" key="2">
    <source>
        <dbReference type="Proteomes" id="UP000317763"/>
    </source>
</evidence>
<dbReference type="AlphaFoldDB" id="A0A554X4Z8"/>
<keyword evidence="2" id="KW-1185">Reference proteome</keyword>
<proteinExistence type="predicted"/>
<dbReference type="EMBL" id="VJOM01000019">
    <property type="protein sequence ID" value="TSE30826.1"/>
    <property type="molecule type" value="Genomic_DNA"/>
</dbReference>
<name>A0A554X4Z8_9BURK</name>
<accession>A0A554X4Z8</accession>